<feature type="compositionally biased region" description="Acidic residues" evidence="1">
    <location>
        <begin position="238"/>
        <end position="258"/>
    </location>
</feature>
<name>A0A2K1QHW6_9PEZI</name>
<sequence length="401" mass="43164">MSKVAENPFEVAEREARNAKDNDNDSLYAASDKDIRPGESSPWIAYAGTSASAGAPTAVAGSTLTAGSPPPGPLSPVRTTASTTSTPSRSLLDSTNTAQHPDSSPSAPNPAFTPVEAWSNRPSSTIPDPPANQPFDPSLFRIPPDPAHQHLISEFYSPSPSRPATATSQHYAYLRSHLRTVKSIRPGPATRGISSPSTTPALASHEGESARDKKRWFRRSKAAGSGPFRLESPRNPVGEEEDDDEEEEEEEEEEEDDAFERYQLEVLAAKRGAAPPPPPLPPPPPRSTTRSTTRSQTLAESSRGRGRGAYAGGGGGSNYANKLAGLEIDEEVEEYRREVWGAKTGVGGGLAREEEEEEESKRRRRKKGKGWFSLSKGKERNGSGHDVSRVSGGQTMNVRWG</sequence>
<reference evidence="2 3" key="1">
    <citation type="submission" date="2017-06" db="EMBL/GenBank/DDBJ databases">
        <title>Draft genome sequence of a variant of Elsinoe murrayae.</title>
        <authorList>
            <person name="Cheng Q."/>
        </authorList>
    </citation>
    <scope>NUCLEOTIDE SEQUENCE [LARGE SCALE GENOMIC DNA]</scope>
    <source>
        <strain evidence="2 3">CQ-2017a</strain>
    </source>
</reference>
<dbReference type="STRING" id="2082308.A0A2K1QHW6"/>
<accession>A0A2K1QHW6</accession>
<dbReference type="EMBL" id="NKHZ01000086">
    <property type="protein sequence ID" value="PNS14482.1"/>
    <property type="molecule type" value="Genomic_DNA"/>
</dbReference>
<protein>
    <submittedName>
        <fullName evidence="2">Uncharacterized protein</fullName>
    </submittedName>
</protein>
<keyword evidence="3" id="KW-1185">Reference proteome</keyword>
<feature type="region of interest" description="Disordered" evidence="1">
    <location>
        <begin position="1"/>
        <end position="321"/>
    </location>
</feature>
<feature type="compositionally biased region" description="Polar residues" evidence="1">
    <location>
        <begin position="96"/>
        <end position="106"/>
    </location>
</feature>
<evidence type="ECO:0000256" key="1">
    <source>
        <dbReference type="SAM" id="MobiDB-lite"/>
    </source>
</evidence>
<feature type="compositionally biased region" description="Low complexity" evidence="1">
    <location>
        <begin position="157"/>
        <end position="168"/>
    </location>
</feature>
<feature type="compositionally biased region" description="Basic residues" evidence="1">
    <location>
        <begin position="212"/>
        <end position="221"/>
    </location>
</feature>
<feature type="compositionally biased region" description="Polar residues" evidence="1">
    <location>
        <begin position="192"/>
        <end position="201"/>
    </location>
</feature>
<feature type="compositionally biased region" description="Basic and acidic residues" evidence="1">
    <location>
        <begin position="11"/>
        <end position="23"/>
    </location>
</feature>
<feature type="compositionally biased region" description="Low complexity" evidence="1">
    <location>
        <begin position="45"/>
        <end position="63"/>
    </location>
</feature>
<comment type="caution">
    <text evidence="2">The sequence shown here is derived from an EMBL/GenBank/DDBJ whole genome shotgun (WGS) entry which is preliminary data.</text>
</comment>
<feature type="compositionally biased region" description="Gly residues" evidence="1">
    <location>
        <begin position="307"/>
        <end position="317"/>
    </location>
</feature>
<dbReference type="AlphaFoldDB" id="A0A2K1QHW6"/>
<feature type="compositionally biased region" description="Pro residues" evidence="1">
    <location>
        <begin position="274"/>
        <end position="286"/>
    </location>
</feature>
<organism evidence="2 3">
    <name type="scientific">Sphaceloma murrayae</name>
    <dbReference type="NCBI Taxonomy" id="2082308"/>
    <lineage>
        <taxon>Eukaryota</taxon>
        <taxon>Fungi</taxon>
        <taxon>Dikarya</taxon>
        <taxon>Ascomycota</taxon>
        <taxon>Pezizomycotina</taxon>
        <taxon>Dothideomycetes</taxon>
        <taxon>Dothideomycetidae</taxon>
        <taxon>Myriangiales</taxon>
        <taxon>Elsinoaceae</taxon>
        <taxon>Sphaceloma</taxon>
    </lineage>
</organism>
<dbReference type="Proteomes" id="UP000243797">
    <property type="component" value="Unassembled WGS sequence"/>
</dbReference>
<feature type="compositionally biased region" description="Low complexity" evidence="1">
    <location>
        <begin position="75"/>
        <end position="95"/>
    </location>
</feature>
<dbReference type="InParanoid" id="A0A2K1QHW6"/>
<feature type="compositionally biased region" description="Basic and acidic residues" evidence="1">
    <location>
        <begin position="376"/>
        <end position="388"/>
    </location>
</feature>
<evidence type="ECO:0000313" key="3">
    <source>
        <dbReference type="Proteomes" id="UP000243797"/>
    </source>
</evidence>
<feature type="region of interest" description="Disordered" evidence="1">
    <location>
        <begin position="341"/>
        <end position="401"/>
    </location>
</feature>
<evidence type="ECO:0000313" key="2">
    <source>
        <dbReference type="EMBL" id="PNS14482.1"/>
    </source>
</evidence>
<proteinExistence type="predicted"/>
<gene>
    <name evidence="2" type="ORF">CAC42_3768</name>
</gene>
<feature type="compositionally biased region" description="Polar residues" evidence="1">
    <location>
        <begin position="391"/>
        <end position="401"/>
    </location>
</feature>